<dbReference type="Gene3D" id="1.10.730.10">
    <property type="entry name" value="Isoleucyl-tRNA Synthetase, Domain 1"/>
    <property type="match status" value="1"/>
</dbReference>
<keyword evidence="3 6" id="KW-0067">ATP-binding</keyword>
<evidence type="ECO:0000256" key="4">
    <source>
        <dbReference type="ARBA" id="ARBA00022917"/>
    </source>
</evidence>
<name>A0A0T6BHN5_9SCAR</name>
<protein>
    <submittedName>
        <fullName evidence="8">tRNA synthetase</fullName>
    </submittedName>
</protein>
<dbReference type="Pfam" id="PF09334">
    <property type="entry name" value="tRNA-synt_1g"/>
    <property type="match status" value="1"/>
</dbReference>
<dbReference type="GO" id="GO:0006431">
    <property type="term" value="P:methionyl-tRNA aminoacylation"/>
    <property type="evidence" value="ECO:0007669"/>
    <property type="project" value="InterPro"/>
</dbReference>
<evidence type="ECO:0000259" key="7">
    <source>
        <dbReference type="Pfam" id="PF09334"/>
    </source>
</evidence>
<dbReference type="SUPFAM" id="SSF52374">
    <property type="entry name" value="Nucleotidylyl transferase"/>
    <property type="match status" value="1"/>
</dbReference>
<evidence type="ECO:0000313" key="8">
    <source>
        <dbReference type="EMBL" id="KRT86848.1"/>
    </source>
</evidence>
<dbReference type="AlphaFoldDB" id="A0A0T6BHN5"/>
<feature type="non-terminal residue" evidence="8">
    <location>
        <position position="1"/>
    </location>
</feature>
<dbReference type="PRINTS" id="PR01041">
    <property type="entry name" value="TRNASYNTHMET"/>
</dbReference>
<sequence length="222" mass="25013">VKPKKFHKILLDAVTKENLPDVSVSRPCTRVHWGIKVPDDETQTVYVWLDALVNYLTVAGYPSIEDEKFKRIWPPDVQVIGKDILKFHGIYWPAFLMAADLEPPKTILCHSHWTVDDQKMSKSKNNVVCPIQTSETYTTDGLRYFLLREGVAHSDGNYSEEKLRRILNSELADTLGNLLNRCCGATVNPGQIFPAVAEDATINEAFLSRIPVAQKLTESLTS</sequence>
<keyword evidence="9" id="KW-1185">Reference proteome</keyword>
<comment type="similarity">
    <text evidence="6">Belongs to the class-I aminoacyl-tRNA synthetase family.</text>
</comment>
<dbReference type="PANTHER" id="PTHR43326">
    <property type="entry name" value="METHIONYL-TRNA SYNTHETASE"/>
    <property type="match status" value="1"/>
</dbReference>
<keyword evidence="4 6" id="KW-0648">Protein biosynthesis</keyword>
<dbReference type="OrthoDB" id="24670at2759"/>
<dbReference type="GO" id="GO:0005524">
    <property type="term" value="F:ATP binding"/>
    <property type="evidence" value="ECO:0007669"/>
    <property type="project" value="UniProtKB-KW"/>
</dbReference>
<dbReference type="EMBL" id="LJIG01000092">
    <property type="protein sequence ID" value="KRT86848.1"/>
    <property type="molecule type" value="Genomic_DNA"/>
</dbReference>
<comment type="caution">
    <text evidence="8">The sequence shown here is derived from an EMBL/GenBank/DDBJ whole genome shotgun (WGS) entry which is preliminary data.</text>
</comment>
<dbReference type="InterPro" id="IPR015413">
    <property type="entry name" value="Methionyl/Leucyl_tRNA_Synth"/>
</dbReference>
<dbReference type="Gene3D" id="2.170.220.10">
    <property type="match status" value="1"/>
</dbReference>
<proteinExistence type="inferred from homology"/>
<dbReference type="PANTHER" id="PTHR43326:SF1">
    <property type="entry name" value="METHIONINE--TRNA LIGASE, MITOCHONDRIAL"/>
    <property type="match status" value="1"/>
</dbReference>
<feature type="non-terminal residue" evidence="8">
    <location>
        <position position="222"/>
    </location>
</feature>
<evidence type="ECO:0000256" key="1">
    <source>
        <dbReference type="ARBA" id="ARBA00022598"/>
    </source>
</evidence>
<evidence type="ECO:0000256" key="5">
    <source>
        <dbReference type="ARBA" id="ARBA00023146"/>
    </source>
</evidence>
<evidence type="ECO:0000313" key="9">
    <source>
        <dbReference type="Proteomes" id="UP000051574"/>
    </source>
</evidence>
<organism evidence="8 9">
    <name type="scientific">Oryctes borbonicus</name>
    <dbReference type="NCBI Taxonomy" id="1629725"/>
    <lineage>
        <taxon>Eukaryota</taxon>
        <taxon>Metazoa</taxon>
        <taxon>Ecdysozoa</taxon>
        <taxon>Arthropoda</taxon>
        <taxon>Hexapoda</taxon>
        <taxon>Insecta</taxon>
        <taxon>Pterygota</taxon>
        <taxon>Neoptera</taxon>
        <taxon>Endopterygota</taxon>
        <taxon>Coleoptera</taxon>
        <taxon>Polyphaga</taxon>
        <taxon>Scarabaeiformia</taxon>
        <taxon>Scarabaeidae</taxon>
        <taxon>Dynastinae</taxon>
        <taxon>Oryctes</taxon>
    </lineage>
</organism>
<keyword evidence="5 6" id="KW-0030">Aminoacyl-tRNA synthetase</keyword>
<dbReference type="Proteomes" id="UP000051574">
    <property type="component" value="Unassembled WGS sequence"/>
</dbReference>
<accession>A0A0T6BHN5</accession>
<dbReference type="InterPro" id="IPR033911">
    <property type="entry name" value="MetRS_core"/>
</dbReference>
<keyword evidence="1 6" id="KW-0436">Ligase</keyword>
<dbReference type="InterPro" id="IPR014729">
    <property type="entry name" value="Rossmann-like_a/b/a_fold"/>
</dbReference>
<evidence type="ECO:0000256" key="3">
    <source>
        <dbReference type="ARBA" id="ARBA00022840"/>
    </source>
</evidence>
<keyword evidence="2 6" id="KW-0547">Nucleotide-binding</keyword>
<feature type="domain" description="Methionyl/Leucyl tRNA synthetase" evidence="7">
    <location>
        <begin position="5"/>
        <end position="182"/>
    </location>
</feature>
<dbReference type="Gene3D" id="3.40.50.620">
    <property type="entry name" value="HUPs"/>
    <property type="match status" value="1"/>
</dbReference>
<dbReference type="InterPro" id="IPR023457">
    <property type="entry name" value="Met-tRNA_synth_2"/>
</dbReference>
<evidence type="ECO:0000256" key="2">
    <source>
        <dbReference type="ARBA" id="ARBA00022741"/>
    </source>
</evidence>
<dbReference type="GO" id="GO:0004825">
    <property type="term" value="F:methionine-tRNA ligase activity"/>
    <property type="evidence" value="ECO:0007669"/>
    <property type="project" value="InterPro"/>
</dbReference>
<reference evidence="8 9" key="1">
    <citation type="submission" date="2015-09" db="EMBL/GenBank/DDBJ databases">
        <title>Draft genome of the scarab beetle Oryctes borbonicus.</title>
        <authorList>
            <person name="Meyer J.M."/>
            <person name="Markov G.V."/>
            <person name="Baskaran P."/>
            <person name="Herrmann M."/>
            <person name="Sommer R.J."/>
            <person name="Roedelsperger C."/>
        </authorList>
    </citation>
    <scope>NUCLEOTIDE SEQUENCE [LARGE SCALE GENOMIC DNA]</scope>
    <source>
        <strain evidence="8">OB123</strain>
        <tissue evidence="8">Whole animal</tissue>
    </source>
</reference>
<gene>
    <name evidence="8" type="ORF">AMK59_260</name>
</gene>
<evidence type="ECO:0000256" key="6">
    <source>
        <dbReference type="RuleBase" id="RU363039"/>
    </source>
</evidence>